<evidence type="ECO:0000313" key="2">
    <source>
        <dbReference type="EMBL" id="KIK20268.1"/>
    </source>
</evidence>
<dbReference type="STRING" id="765257.A0A0C9ZJZ7"/>
<feature type="region of interest" description="Disordered" evidence="1">
    <location>
        <begin position="85"/>
        <end position="107"/>
    </location>
</feature>
<gene>
    <name evidence="2" type="ORF">PISMIDRAFT_657606</name>
</gene>
<accession>A0A0C9ZJZ7</accession>
<feature type="region of interest" description="Disordered" evidence="1">
    <location>
        <begin position="122"/>
        <end position="153"/>
    </location>
</feature>
<proteinExistence type="predicted"/>
<dbReference type="OrthoDB" id="3269001at2759"/>
<sequence length="368" mass="42291">MIENINMESWPIHSAKQHCTHAEEWLLATSSEQQEQIARTYGVRFLELLRLPYWDPIWFTVLDSMHAFFLRVIQQHVRYIWGLSPTAPAGDGTNSPTETPPPKPSTMELLKGLNVLLQKSTAEDNADDGLPTSGNAARPLRTQGDAPTEAELEHVQSRLRTAKINKNIGNGMWHSVDCTNVDYREKPVVLGCAILEEVWRDQEQLVLPSFIFPAPSLLGFEKRKLSANQWHSVGMIHLVITLVHIWGHLQGRQWQMLNNYMHLVTAVYIASLWSTSEELAGCYMYHFKSYLLGILELYKEARVQPVHHACLHFERLLVGLGPVHSWRTWAFEHFNYMLQRTKTNMHFGELELTFVNDMCRAANLQLLL</sequence>
<evidence type="ECO:0000313" key="3">
    <source>
        <dbReference type="Proteomes" id="UP000054018"/>
    </source>
</evidence>
<dbReference type="HOGENOM" id="CLU_002101_1_0_1"/>
<dbReference type="PANTHER" id="PTHR46579">
    <property type="entry name" value="F5/8 TYPE C DOMAIN-CONTAINING PROTEIN-RELATED"/>
    <property type="match status" value="1"/>
</dbReference>
<dbReference type="PANTHER" id="PTHR46579:SF1">
    <property type="entry name" value="F5_8 TYPE C DOMAIN-CONTAINING PROTEIN"/>
    <property type="match status" value="1"/>
</dbReference>
<organism evidence="2 3">
    <name type="scientific">Pisolithus microcarpus 441</name>
    <dbReference type="NCBI Taxonomy" id="765257"/>
    <lineage>
        <taxon>Eukaryota</taxon>
        <taxon>Fungi</taxon>
        <taxon>Dikarya</taxon>
        <taxon>Basidiomycota</taxon>
        <taxon>Agaricomycotina</taxon>
        <taxon>Agaricomycetes</taxon>
        <taxon>Agaricomycetidae</taxon>
        <taxon>Boletales</taxon>
        <taxon>Sclerodermatineae</taxon>
        <taxon>Pisolithaceae</taxon>
        <taxon>Pisolithus</taxon>
    </lineage>
</organism>
<keyword evidence="3" id="KW-1185">Reference proteome</keyword>
<dbReference type="AlphaFoldDB" id="A0A0C9ZJZ7"/>
<evidence type="ECO:0000256" key="1">
    <source>
        <dbReference type="SAM" id="MobiDB-lite"/>
    </source>
</evidence>
<feature type="non-terminal residue" evidence="2">
    <location>
        <position position="1"/>
    </location>
</feature>
<reference evidence="3" key="2">
    <citation type="submission" date="2015-01" db="EMBL/GenBank/DDBJ databases">
        <title>Evolutionary Origins and Diversification of the Mycorrhizal Mutualists.</title>
        <authorList>
            <consortium name="DOE Joint Genome Institute"/>
            <consortium name="Mycorrhizal Genomics Consortium"/>
            <person name="Kohler A."/>
            <person name="Kuo A."/>
            <person name="Nagy L.G."/>
            <person name="Floudas D."/>
            <person name="Copeland A."/>
            <person name="Barry K.W."/>
            <person name="Cichocki N."/>
            <person name="Veneault-Fourrey C."/>
            <person name="LaButti K."/>
            <person name="Lindquist E.A."/>
            <person name="Lipzen A."/>
            <person name="Lundell T."/>
            <person name="Morin E."/>
            <person name="Murat C."/>
            <person name="Riley R."/>
            <person name="Ohm R."/>
            <person name="Sun H."/>
            <person name="Tunlid A."/>
            <person name="Henrissat B."/>
            <person name="Grigoriev I.V."/>
            <person name="Hibbett D.S."/>
            <person name="Martin F."/>
        </authorList>
    </citation>
    <scope>NUCLEOTIDE SEQUENCE [LARGE SCALE GENOMIC DNA]</scope>
    <source>
        <strain evidence="3">441</strain>
    </source>
</reference>
<dbReference type="EMBL" id="KN833768">
    <property type="protein sequence ID" value="KIK20268.1"/>
    <property type="molecule type" value="Genomic_DNA"/>
</dbReference>
<name>A0A0C9ZJZ7_9AGAM</name>
<reference evidence="2 3" key="1">
    <citation type="submission" date="2014-04" db="EMBL/GenBank/DDBJ databases">
        <authorList>
            <consortium name="DOE Joint Genome Institute"/>
            <person name="Kuo A."/>
            <person name="Kohler A."/>
            <person name="Costa M.D."/>
            <person name="Nagy L.G."/>
            <person name="Floudas D."/>
            <person name="Copeland A."/>
            <person name="Barry K.W."/>
            <person name="Cichocki N."/>
            <person name="Veneault-Fourrey C."/>
            <person name="LaButti K."/>
            <person name="Lindquist E.A."/>
            <person name="Lipzen A."/>
            <person name="Lundell T."/>
            <person name="Morin E."/>
            <person name="Murat C."/>
            <person name="Sun H."/>
            <person name="Tunlid A."/>
            <person name="Henrissat B."/>
            <person name="Grigoriev I.V."/>
            <person name="Hibbett D.S."/>
            <person name="Martin F."/>
            <person name="Nordberg H.P."/>
            <person name="Cantor M.N."/>
            <person name="Hua S.X."/>
        </authorList>
    </citation>
    <scope>NUCLEOTIDE SEQUENCE [LARGE SCALE GENOMIC DNA]</scope>
    <source>
        <strain evidence="2 3">441</strain>
    </source>
</reference>
<feature type="non-terminal residue" evidence="2">
    <location>
        <position position="368"/>
    </location>
</feature>
<protein>
    <submittedName>
        <fullName evidence="2">Uncharacterized protein</fullName>
    </submittedName>
</protein>
<dbReference type="Proteomes" id="UP000054018">
    <property type="component" value="Unassembled WGS sequence"/>
</dbReference>